<reference evidence="2" key="2">
    <citation type="submission" date="2015-03" db="UniProtKB">
        <authorList>
            <consortium name="EnsemblPlants"/>
        </authorList>
    </citation>
    <scope>IDENTIFICATION</scope>
</reference>
<feature type="transmembrane region" description="Helical" evidence="1">
    <location>
        <begin position="20"/>
        <end position="45"/>
    </location>
</feature>
<evidence type="ECO:0000313" key="2">
    <source>
        <dbReference type="EnsemblPlants" id="Bo8g097380.1"/>
    </source>
</evidence>
<keyword evidence="1" id="KW-1133">Transmembrane helix</keyword>
<name>A0A0D3DUY7_BRAOL</name>
<protein>
    <submittedName>
        <fullName evidence="2">Uncharacterized protein</fullName>
    </submittedName>
</protein>
<reference evidence="2 3" key="1">
    <citation type="journal article" date="2014" name="Genome Biol.">
        <title>Transcriptome and methylome profiling reveals relics of genome dominance in the mesopolyploid Brassica oleracea.</title>
        <authorList>
            <person name="Parkin I.A."/>
            <person name="Koh C."/>
            <person name="Tang H."/>
            <person name="Robinson S.J."/>
            <person name="Kagale S."/>
            <person name="Clarke W.E."/>
            <person name="Town C.D."/>
            <person name="Nixon J."/>
            <person name="Krishnakumar V."/>
            <person name="Bidwell S.L."/>
            <person name="Denoeud F."/>
            <person name="Belcram H."/>
            <person name="Links M.G."/>
            <person name="Just J."/>
            <person name="Clarke C."/>
            <person name="Bender T."/>
            <person name="Huebert T."/>
            <person name="Mason A.S."/>
            <person name="Pires J.C."/>
            <person name="Barker G."/>
            <person name="Moore J."/>
            <person name="Walley P.G."/>
            <person name="Manoli S."/>
            <person name="Batley J."/>
            <person name="Edwards D."/>
            <person name="Nelson M.N."/>
            <person name="Wang X."/>
            <person name="Paterson A.H."/>
            <person name="King G."/>
            <person name="Bancroft I."/>
            <person name="Chalhoub B."/>
            <person name="Sharpe A.G."/>
        </authorList>
    </citation>
    <scope>NUCLEOTIDE SEQUENCE</scope>
    <source>
        <strain evidence="2 3">cv. TO1000</strain>
    </source>
</reference>
<dbReference type="HOGENOM" id="CLU_2561473_0_0_1"/>
<dbReference type="STRING" id="109376.A0A0D3DUY7"/>
<keyword evidence="1" id="KW-0472">Membrane</keyword>
<sequence>MATKLDTSSLLFALLSKCSLLTQTHLALSLLVASMACLAVSLFYWSHPGGPAWGKYFLHRRHRTAVIPGPRGLPFVVLEFPP</sequence>
<organism evidence="2 3">
    <name type="scientific">Brassica oleracea var. oleracea</name>
    <dbReference type="NCBI Taxonomy" id="109376"/>
    <lineage>
        <taxon>Eukaryota</taxon>
        <taxon>Viridiplantae</taxon>
        <taxon>Streptophyta</taxon>
        <taxon>Embryophyta</taxon>
        <taxon>Tracheophyta</taxon>
        <taxon>Spermatophyta</taxon>
        <taxon>Magnoliopsida</taxon>
        <taxon>eudicotyledons</taxon>
        <taxon>Gunneridae</taxon>
        <taxon>Pentapetalae</taxon>
        <taxon>rosids</taxon>
        <taxon>malvids</taxon>
        <taxon>Brassicales</taxon>
        <taxon>Brassicaceae</taxon>
        <taxon>Brassiceae</taxon>
        <taxon>Brassica</taxon>
    </lineage>
</organism>
<evidence type="ECO:0000313" key="3">
    <source>
        <dbReference type="Proteomes" id="UP000032141"/>
    </source>
</evidence>
<evidence type="ECO:0000256" key="1">
    <source>
        <dbReference type="SAM" id="Phobius"/>
    </source>
</evidence>
<accession>A0A0D3DUY7</accession>
<keyword evidence="3" id="KW-1185">Reference proteome</keyword>
<dbReference type="eggNOG" id="KOG0156">
    <property type="taxonomic scope" value="Eukaryota"/>
</dbReference>
<dbReference type="AlphaFoldDB" id="A0A0D3DUY7"/>
<dbReference type="Proteomes" id="UP000032141">
    <property type="component" value="Chromosome C8"/>
</dbReference>
<dbReference type="EnsemblPlants" id="Bo8g097380.1">
    <property type="protein sequence ID" value="Bo8g097380.1"/>
    <property type="gene ID" value="Bo8g097380"/>
</dbReference>
<keyword evidence="1" id="KW-0812">Transmembrane</keyword>
<proteinExistence type="predicted"/>
<dbReference type="Gramene" id="Bo8g097380.1">
    <property type="protein sequence ID" value="Bo8g097380.1"/>
    <property type="gene ID" value="Bo8g097380"/>
</dbReference>